<protein>
    <recommendedName>
        <fullName evidence="4">Capsule assembly protein Wzi</fullName>
    </recommendedName>
</protein>
<proteinExistence type="predicted"/>
<dbReference type="AlphaFoldDB" id="A0A074KWY5"/>
<organism evidence="2 3">
    <name type="scientific">Anditalea andensis</name>
    <dbReference type="NCBI Taxonomy" id="1048983"/>
    <lineage>
        <taxon>Bacteria</taxon>
        <taxon>Pseudomonadati</taxon>
        <taxon>Bacteroidota</taxon>
        <taxon>Cytophagia</taxon>
        <taxon>Cytophagales</taxon>
        <taxon>Cytophagaceae</taxon>
        <taxon>Anditalea</taxon>
    </lineage>
</organism>
<sequence>MKKILFLIIILSTLKANSQSLPVGFPVLEEGIRRAQLLGNLDSTVSFTVRPVYPTKLSETFNPYTIQIMGGDSLSGKDMLVRFWKGHGKIQLLPVQLHTEFNTHHPYPQVNGPMVQNRGFQTFASIGAYAELGPLTIQFQPEHIWAQNKDYAYGNSKSIYTEYLERYGHAGYNTLLMGQSSIRLNLGAFSAGVSNENIWWGPGQYNSLLFSNNAFGFQHLTLNTRKPAKTFLGSFEGQFIMGRLEGSEFPELTQHNLTDDWRYINGINISYQPKWIPGLFVGLNRVFQQYDRDRTNSLGDWFPIFEVFTKESLFEDGNTVEYDERAQDQQVTIFGRYVIPKAKAELYFEYGKRDHSVNWREFFINPDHARAFLMGFSKLFSIENNAFIQVRGEMLQQQESINMLIRYPGTGGDSNWGGHYQVRHGFTHRGQMLGPGVGPSSNVQTIETAWVKGTKKLGIRLDRLNRHQDIYVKQFNDTTSQGRWVDLNLGLLADWQFDRLLLSSQLYFINSLNYQWQLHPNSTPDFPKGHDVFNVQGQIRAAYLF</sequence>
<evidence type="ECO:0000313" key="2">
    <source>
        <dbReference type="EMBL" id="KEO73474.1"/>
    </source>
</evidence>
<keyword evidence="3" id="KW-1185">Reference proteome</keyword>
<gene>
    <name evidence="2" type="ORF">EL17_11245</name>
</gene>
<dbReference type="Pfam" id="PF14052">
    <property type="entry name" value="Caps_assemb_Wzi"/>
    <property type="match status" value="1"/>
</dbReference>
<evidence type="ECO:0000313" key="3">
    <source>
        <dbReference type="Proteomes" id="UP000027821"/>
    </source>
</evidence>
<comment type="caution">
    <text evidence="2">The sequence shown here is derived from an EMBL/GenBank/DDBJ whole genome shotgun (WGS) entry which is preliminary data.</text>
</comment>
<evidence type="ECO:0008006" key="4">
    <source>
        <dbReference type="Google" id="ProtNLM"/>
    </source>
</evidence>
<reference evidence="2 3" key="1">
    <citation type="submission" date="2014-04" db="EMBL/GenBank/DDBJ databases">
        <title>Characterization and application of a salt tolerant electro-active bacterium.</title>
        <authorList>
            <person name="Yang L."/>
            <person name="Wei S."/>
            <person name="Tay Q.X.M."/>
        </authorList>
    </citation>
    <scope>NUCLEOTIDE SEQUENCE [LARGE SCALE GENOMIC DNA]</scope>
    <source>
        <strain evidence="2 3">LY1</strain>
    </source>
</reference>
<name>A0A074KWY5_9BACT</name>
<dbReference type="EMBL" id="JMIH01000021">
    <property type="protein sequence ID" value="KEO73474.1"/>
    <property type="molecule type" value="Genomic_DNA"/>
</dbReference>
<feature type="chain" id="PRO_5001695616" description="Capsule assembly protein Wzi" evidence="1">
    <location>
        <begin position="19"/>
        <end position="545"/>
    </location>
</feature>
<dbReference type="OrthoDB" id="1293009at2"/>
<dbReference type="Proteomes" id="UP000027821">
    <property type="component" value="Unassembled WGS sequence"/>
</dbReference>
<accession>A0A074KWY5</accession>
<dbReference type="RefSeq" id="WP_035074281.1">
    <property type="nucleotide sequence ID" value="NZ_JMIH01000021.1"/>
</dbReference>
<dbReference type="eggNOG" id="ENOG5030DQ4">
    <property type="taxonomic scope" value="Bacteria"/>
</dbReference>
<dbReference type="InterPro" id="IPR026950">
    <property type="entry name" value="Caps_assemb_Wzi"/>
</dbReference>
<dbReference type="Gene3D" id="2.40.160.130">
    <property type="entry name" value="Capsule assembly protein Wzi"/>
    <property type="match status" value="1"/>
</dbReference>
<feature type="signal peptide" evidence="1">
    <location>
        <begin position="1"/>
        <end position="18"/>
    </location>
</feature>
<keyword evidence="1" id="KW-0732">Signal</keyword>
<evidence type="ECO:0000256" key="1">
    <source>
        <dbReference type="SAM" id="SignalP"/>
    </source>
</evidence>
<dbReference type="InterPro" id="IPR038636">
    <property type="entry name" value="Wzi_sf"/>
</dbReference>